<dbReference type="InterPro" id="IPR043502">
    <property type="entry name" value="DNA/RNA_pol_sf"/>
</dbReference>
<feature type="region of interest" description="Disordered" evidence="8">
    <location>
        <begin position="995"/>
        <end position="1014"/>
    </location>
</feature>
<keyword evidence="3" id="KW-0548">Nucleotidyltransferase</keyword>
<keyword evidence="2" id="KW-0808">Transferase</keyword>
<dbReference type="EMBL" id="CAJNRE010019269">
    <property type="protein sequence ID" value="CAF2192019.1"/>
    <property type="molecule type" value="Genomic_DNA"/>
</dbReference>
<dbReference type="PROSITE" id="PS50878">
    <property type="entry name" value="RT_POL"/>
    <property type="match status" value="1"/>
</dbReference>
<dbReference type="InterPro" id="IPR012337">
    <property type="entry name" value="RNaseH-like_sf"/>
</dbReference>
<dbReference type="GO" id="GO:0004519">
    <property type="term" value="F:endonuclease activity"/>
    <property type="evidence" value="ECO:0007669"/>
    <property type="project" value="UniProtKB-KW"/>
</dbReference>
<dbReference type="InterPro" id="IPR041373">
    <property type="entry name" value="RT_RNaseH"/>
</dbReference>
<evidence type="ECO:0000259" key="9">
    <source>
        <dbReference type="PROSITE" id="PS50878"/>
    </source>
</evidence>
<evidence type="ECO:0000256" key="4">
    <source>
        <dbReference type="ARBA" id="ARBA00022722"/>
    </source>
</evidence>
<dbReference type="Gene3D" id="3.10.10.10">
    <property type="entry name" value="HIV Type 1 Reverse Transcriptase, subunit A, domain 1"/>
    <property type="match status" value="1"/>
</dbReference>
<dbReference type="Gene3D" id="3.30.70.270">
    <property type="match status" value="2"/>
</dbReference>
<evidence type="ECO:0000313" key="12">
    <source>
        <dbReference type="Proteomes" id="UP000663824"/>
    </source>
</evidence>
<organism evidence="11 12">
    <name type="scientific">Rotaria magnacalcarata</name>
    <dbReference type="NCBI Taxonomy" id="392030"/>
    <lineage>
        <taxon>Eukaryota</taxon>
        <taxon>Metazoa</taxon>
        <taxon>Spiralia</taxon>
        <taxon>Gnathifera</taxon>
        <taxon>Rotifera</taxon>
        <taxon>Eurotatoria</taxon>
        <taxon>Bdelloidea</taxon>
        <taxon>Philodinida</taxon>
        <taxon>Philodinidae</taxon>
        <taxon>Rotaria</taxon>
    </lineage>
</organism>
<dbReference type="Pfam" id="PF00078">
    <property type="entry name" value="RVT_1"/>
    <property type="match status" value="1"/>
</dbReference>
<dbReference type="InterPro" id="IPR043128">
    <property type="entry name" value="Rev_trsase/Diguanyl_cyclase"/>
</dbReference>
<dbReference type="CDD" id="cd01647">
    <property type="entry name" value="RT_LTR"/>
    <property type="match status" value="1"/>
</dbReference>
<dbReference type="InterPro" id="IPR001584">
    <property type="entry name" value="Integrase_cat-core"/>
</dbReference>
<sequence length="1027" mass="117573">MALLNERQLNILNKLPTSPHPSTVRNISTPDLSHSDLDDNQKKLLSTLISQYPQVFTEQPGHTHVTKHTIELQPGTKPSNTQPYRLSPSKKAIVDQQLEEMLQAGHISPSRSPWAAPIVLSPKKDGSLRFCVDYRKLNANTIRTAYPMPRVDDTLDSLCQAKYISTLDLRSGYWQVELDPDSRDKTAFITHRGLYEFRVMPFGLSNAPATFQCLMDVVLAGLKWQSCLVYIDDIVVFSPTFEQHLRDLSTIFDRLANAGLTLKASKCDFCRKELKYLGHLITPDGIKPDPGLIDSVQLFPQPTKLKDLQSFLGLTGYYRKFIKNYATITEPLLVLLRSSQKSKRSTNHITWSDQCHHAFNQLKIALTQAPLLQAPNFNEPFILETDASDYGLGAILTQEFENQKFVIAYASRTQTAAERNYFPTEKEALAIFWATKHFRPYLEGTTIYIRSDCRALQWLLNTKDLSGRLARWAISLSAFNIVDIKYKPGKTNTNCDTLSRYPPSPHLTILNTTPPTSPLLNLWNNCTLLDNIREEQYNDAQLRPIVDILSNDAHPLHHKFHPPFLLINGILYRYRSPPYNPHQRLTGLRHLLVIPHSLQSQLLTWTHDHPTAGHCGREKTLYRLSSRVYWKTIRKDVIQYIRSCHLCQQYKYDNRTLTASLQMHIVHEPWHTIGVDIMGPFPVTQRQKQYLLVVVDYFTRWVELFPLRTTISSHIADILVDEIICRWGCPTYILSDNGPQFVSELFTHICSSLGIQTKNTSNYHPQTNMTERVNRNLKPMIAQYAQENTHSWDRHLSKLALSIRTSINETTGETPAYLNFGRDPKLPIDLLLTEPSRNQPTLPTSIPAEIDTYKQHLREALLTAHRIAQEHNEVRKLQQKTKYDQHSSHRSFKEGHLVWVSIPSPLKHGKLDPQYQGPCRIIQVLSPTSFIIHRLSDGVNLGATNIDRIKPFYSPNMTHTTTQTGINRHQSAAPIQPLMSVNVDNVNNLPTPHIPPNNHSLPLSSTPLPHRYQHPVRIRKQPNRLNL</sequence>
<dbReference type="FunFam" id="3.10.10.10:FF:000007">
    <property type="entry name" value="Retrovirus-related Pol polyprotein from transposon 17.6-like Protein"/>
    <property type="match status" value="1"/>
</dbReference>
<evidence type="ECO:0000256" key="7">
    <source>
        <dbReference type="ARBA" id="ARBA00022918"/>
    </source>
</evidence>
<dbReference type="InterPro" id="IPR000477">
    <property type="entry name" value="RT_dom"/>
</dbReference>
<dbReference type="InterPro" id="IPR041588">
    <property type="entry name" value="Integrase_H2C2"/>
</dbReference>
<feature type="compositionally biased region" description="Polar residues" evidence="8">
    <location>
        <begin position="997"/>
        <end position="1007"/>
    </location>
</feature>
<dbReference type="FunFam" id="3.10.20.370:FF:000001">
    <property type="entry name" value="Retrovirus-related Pol polyprotein from transposon 17.6-like protein"/>
    <property type="match status" value="1"/>
</dbReference>
<keyword evidence="4" id="KW-0540">Nuclease</keyword>
<dbReference type="PROSITE" id="PS50994">
    <property type="entry name" value="INTEGRASE"/>
    <property type="match status" value="1"/>
</dbReference>
<comment type="caution">
    <text evidence="11">The sequence shown here is derived from an EMBL/GenBank/DDBJ whole genome shotgun (WGS) entry which is preliminary data.</text>
</comment>
<feature type="compositionally biased region" description="Polar residues" evidence="8">
    <location>
        <begin position="20"/>
        <end position="32"/>
    </location>
</feature>
<evidence type="ECO:0000256" key="1">
    <source>
        <dbReference type="ARBA" id="ARBA00022670"/>
    </source>
</evidence>
<protein>
    <submittedName>
        <fullName evidence="11">Uncharacterized protein</fullName>
    </submittedName>
</protein>
<evidence type="ECO:0000256" key="8">
    <source>
        <dbReference type="SAM" id="MobiDB-lite"/>
    </source>
</evidence>
<dbReference type="PANTHER" id="PTHR37984">
    <property type="entry name" value="PROTEIN CBG26694"/>
    <property type="match status" value="1"/>
</dbReference>
<evidence type="ECO:0000313" key="11">
    <source>
        <dbReference type="EMBL" id="CAF2192019.1"/>
    </source>
</evidence>
<dbReference type="Gene3D" id="1.10.340.70">
    <property type="match status" value="1"/>
</dbReference>
<dbReference type="Gene3D" id="3.30.420.10">
    <property type="entry name" value="Ribonuclease H-like superfamily/Ribonuclease H"/>
    <property type="match status" value="1"/>
</dbReference>
<evidence type="ECO:0000256" key="2">
    <source>
        <dbReference type="ARBA" id="ARBA00022679"/>
    </source>
</evidence>
<evidence type="ECO:0000256" key="5">
    <source>
        <dbReference type="ARBA" id="ARBA00022759"/>
    </source>
</evidence>
<evidence type="ECO:0000256" key="3">
    <source>
        <dbReference type="ARBA" id="ARBA00022695"/>
    </source>
</evidence>
<gene>
    <name evidence="11" type="ORF">MBJ925_LOCUS34926</name>
</gene>
<dbReference type="Pfam" id="PF17917">
    <property type="entry name" value="RT_RNaseH"/>
    <property type="match status" value="1"/>
</dbReference>
<keyword evidence="1" id="KW-0645">Protease</keyword>
<dbReference type="GO" id="GO:0006508">
    <property type="term" value="P:proteolysis"/>
    <property type="evidence" value="ECO:0007669"/>
    <property type="project" value="UniProtKB-KW"/>
</dbReference>
<dbReference type="FunFam" id="3.30.70.270:FF:000020">
    <property type="entry name" value="Transposon Tf2-6 polyprotein-like Protein"/>
    <property type="match status" value="1"/>
</dbReference>
<dbReference type="Pfam" id="PF00665">
    <property type="entry name" value="rve"/>
    <property type="match status" value="1"/>
</dbReference>
<dbReference type="GO" id="GO:0015074">
    <property type="term" value="P:DNA integration"/>
    <property type="evidence" value="ECO:0007669"/>
    <property type="project" value="InterPro"/>
</dbReference>
<dbReference type="FunFam" id="3.30.420.10:FF:000032">
    <property type="entry name" value="Retrovirus-related Pol polyprotein from transposon 297-like Protein"/>
    <property type="match status" value="1"/>
</dbReference>
<reference evidence="11" key="1">
    <citation type="submission" date="2021-02" db="EMBL/GenBank/DDBJ databases">
        <authorList>
            <person name="Nowell W R."/>
        </authorList>
    </citation>
    <scope>NUCLEOTIDE SEQUENCE</scope>
</reference>
<proteinExistence type="predicted"/>
<keyword evidence="5" id="KW-0255">Endonuclease</keyword>
<dbReference type="InterPro" id="IPR036397">
    <property type="entry name" value="RNaseH_sf"/>
</dbReference>
<accession>A0A816Z3C6</accession>
<dbReference type="SUPFAM" id="SSF53098">
    <property type="entry name" value="Ribonuclease H-like"/>
    <property type="match status" value="1"/>
</dbReference>
<feature type="domain" description="Integrase catalytic" evidence="10">
    <location>
        <begin position="665"/>
        <end position="823"/>
    </location>
</feature>
<dbReference type="Gene3D" id="3.10.20.370">
    <property type="match status" value="1"/>
</dbReference>
<keyword evidence="7" id="KW-0695">RNA-directed DNA polymerase</keyword>
<dbReference type="GO" id="GO:0008233">
    <property type="term" value="F:peptidase activity"/>
    <property type="evidence" value="ECO:0007669"/>
    <property type="project" value="UniProtKB-KW"/>
</dbReference>
<dbReference type="Proteomes" id="UP000663824">
    <property type="component" value="Unassembled WGS sequence"/>
</dbReference>
<dbReference type="GO" id="GO:0003964">
    <property type="term" value="F:RNA-directed DNA polymerase activity"/>
    <property type="evidence" value="ECO:0007669"/>
    <property type="project" value="UniProtKB-KW"/>
</dbReference>
<keyword evidence="6" id="KW-0378">Hydrolase</keyword>
<dbReference type="GO" id="GO:0003676">
    <property type="term" value="F:nucleic acid binding"/>
    <property type="evidence" value="ECO:0007669"/>
    <property type="project" value="InterPro"/>
</dbReference>
<feature type="domain" description="Reverse transcriptase" evidence="9">
    <location>
        <begin position="102"/>
        <end position="281"/>
    </location>
</feature>
<dbReference type="CDD" id="cd09274">
    <property type="entry name" value="RNase_HI_RT_Ty3"/>
    <property type="match status" value="1"/>
</dbReference>
<dbReference type="AlphaFoldDB" id="A0A816Z3C6"/>
<dbReference type="Pfam" id="PF17921">
    <property type="entry name" value="Integrase_H2C2"/>
    <property type="match status" value="1"/>
</dbReference>
<name>A0A816Z3C6_9BILA</name>
<dbReference type="FunFam" id="1.10.340.70:FF:000001">
    <property type="entry name" value="Retrovirus-related Pol polyprotein from transposon gypsy-like Protein"/>
    <property type="match status" value="1"/>
</dbReference>
<dbReference type="InterPro" id="IPR050951">
    <property type="entry name" value="Retrovirus_Pol_polyprotein"/>
</dbReference>
<feature type="region of interest" description="Disordered" evidence="8">
    <location>
        <begin position="13"/>
        <end position="38"/>
    </location>
</feature>
<evidence type="ECO:0000256" key="6">
    <source>
        <dbReference type="ARBA" id="ARBA00022801"/>
    </source>
</evidence>
<dbReference type="PANTHER" id="PTHR37984:SF5">
    <property type="entry name" value="PROTEIN NYNRIN-LIKE"/>
    <property type="match status" value="1"/>
</dbReference>
<dbReference type="SUPFAM" id="SSF56672">
    <property type="entry name" value="DNA/RNA polymerases"/>
    <property type="match status" value="1"/>
</dbReference>
<evidence type="ECO:0000259" key="10">
    <source>
        <dbReference type="PROSITE" id="PS50994"/>
    </source>
</evidence>